<accession>A0A6P2DGC4</accession>
<dbReference type="EMBL" id="LR593886">
    <property type="protein sequence ID" value="VTS00782.1"/>
    <property type="molecule type" value="Genomic_DNA"/>
</dbReference>
<dbReference type="Proteomes" id="UP000464178">
    <property type="component" value="Chromosome"/>
</dbReference>
<evidence type="ECO:0000313" key="1">
    <source>
        <dbReference type="EMBL" id="VTS00782.1"/>
    </source>
</evidence>
<gene>
    <name evidence="1" type="ORF">SOIL9_80690</name>
</gene>
<sequence>MSNTAPNPDDTPPAPRKLTPELTEAIAAIILSGNFRYVACKRVGIGQRTFKRWMALGKKYPSGIYGGFRRVVVAAETEAETRAVAAIIRAGQEDAKHLEWWLERKFPQRWGRGRGELLELKREIAELRKQIGPAACSE</sequence>
<dbReference type="KEGG" id="gms:SOIL9_80690"/>
<reference evidence="1 2" key="1">
    <citation type="submission" date="2019-05" db="EMBL/GenBank/DDBJ databases">
        <authorList>
            <consortium name="Science for Life Laboratories"/>
        </authorList>
    </citation>
    <scope>NUCLEOTIDE SEQUENCE [LARGE SCALE GENOMIC DNA]</scope>
    <source>
        <strain evidence="1">Soil9</strain>
    </source>
</reference>
<keyword evidence="2" id="KW-1185">Reference proteome</keyword>
<name>A0A6P2DGC4_9BACT</name>
<protein>
    <submittedName>
        <fullName evidence="1">Marine sediment metagenome DNA, contig: S01H1_L02418</fullName>
    </submittedName>
</protein>
<dbReference type="RefSeq" id="WP_162672266.1">
    <property type="nucleotide sequence ID" value="NZ_LR593886.1"/>
</dbReference>
<proteinExistence type="predicted"/>
<evidence type="ECO:0000313" key="2">
    <source>
        <dbReference type="Proteomes" id="UP000464178"/>
    </source>
</evidence>
<organism evidence="1 2">
    <name type="scientific">Gemmata massiliana</name>
    <dbReference type="NCBI Taxonomy" id="1210884"/>
    <lineage>
        <taxon>Bacteria</taxon>
        <taxon>Pseudomonadati</taxon>
        <taxon>Planctomycetota</taxon>
        <taxon>Planctomycetia</taxon>
        <taxon>Gemmatales</taxon>
        <taxon>Gemmataceae</taxon>
        <taxon>Gemmata</taxon>
    </lineage>
</organism>
<dbReference type="AlphaFoldDB" id="A0A6P2DGC4"/>